<evidence type="ECO:0000313" key="4">
    <source>
        <dbReference type="WBParaSite" id="TTAC_0000675701-mRNA-1"/>
    </source>
</evidence>
<sequence length="178" mass="19647">MCERFINLASQDDWMQILQRLGVSEDTLEHIEDELPGGYNFRRRVTRALEYWSGLDLSNRAMNLKIQAPGASNTEALTSTAAAFGNATVTTNTTPSFGDIENFAEDSSHEAGPESSTMLAGFGVEATMLQPVTLTFMPLVSGPKATPARLIHVLKLLDKNELVDAMMEIIENYHVRQL</sequence>
<evidence type="ECO:0000313" key="2">
    <source>
        <dbReference type="EMBL" id="VDM30998.1"/>
    </source>
</evidence>
<dbReference type="EMBL" id="UYWX01020320">
    <property type="protein sequence ID" value="VDM30998.1"/>
    <property type="molecule type" value="Genomic_DNA"/>
</dbReference>
<evidence type="ECO:0000313" key="3">
    <source>
        <dbReference type="Proteomes" id="UP000274429"/>
    </source>
</evidence>
<dbReference type="OrthoDB" id="1055148at2759"/>
<protein>
    <submittedName>
        <fullName evidence="4">Death domain-containing protein</fullName>
    </submittedName>
</protein>
<proteinExistence type="predicted"/>
<dbReference type="GO" id="GO:0007165">
    <property type="term" value="P:signal transduction"/>
    <property type="evidence" value="ECO:0007669"/>
    <property type="project" value="InterPro"/>
</dbReference>
<evidence type="ECO:0000259" key="1">
    <source>
        <dbReference type="PROSITE" id="PS50017"/>
    </source>
</evidence>
<reference evidence="2 3" key="2">
    <citation type="submission" date="2018-11" db="EMBL/GenBank/DDBJ databases">
        <authorList>
            <consortium name="Pathogen Informatics"/>
        </authorList>
    </citation>
    <scope>NUCLEOTIDE SEQUENCE [LARGE SCALE GENOMIC DNA]</scope>
</reference>
<organism evidence="4">
    <name type="scientific">Hydatigena taeniaeformis</name>
    <name type="common">Feline tapeworm</name>
    <name type="synonym">Taenia taeniaeformis</name>
    <dbReference type="NCBI Taxonomy" id="6205"/>
    <lineage>
        <taxon>Eukaryota</taxon>
        <taxon>Metazoa</taxon>
        <taxon>Spiralia</taxon>
        <taxon>Lophotrochozoa</taxon>
        <taxon>Platyhelminthes</taxon>
        <taxon>Cestoda</taxon>
        <taxon>Eucestoda</taxon>
        <taxon>Cyclophyllidea</taxon>
        <taxon>Taeniidae</taxon>
        <taxon>Hydatigera</taxon>
    </lineage>
</organism>
<dbReference type="InterPro" id="IPR000488">
    <property type="entry name" value="Death_dom"/>
</dbReference>
<name>A0A0R3X0S5_HYDTA</name>
<reference evidence="4" key="1">
    <citation type="submission" date="2017-02" db="UniProtKB">
        <authorList>
            <consortium name="WormBaseParasite"/>
        </authorList>
    </citation>
    <scope>IDENTIFICATION</scope>
</reference>
<keyword evidence="3" id="KW-1185">Reference proteome</keyword>
<feature type="domain" description="Death" evidence="1">
    <location>
        <begin position="13"/>
        <end position="52"/>
    </location>
</feature>
<gene>
    <name evidence="2" type="ORF">TTAC_LOCUS6742</name>
</gene>
<dbReference type="WBParaSite" id="TTAC_0000675701-mRNA-1">
    <property type="protein sequence ID" value="TTAC_0000675701-mRNA-1"/>
    <property type="gene ID" value="TTAC_0000675701"/>
</dbReference>
<dbReference type="Proteomes" id="UP000274429">
    <property type="component" value="Unassembled WGS sequence"/>
</dbReference>
<accession>A0A0R3X0S5</accession>
<dbReference type="AlphaFoldDB" id="A0A0R3X0S5"/>
<dbReference type="PROSITE" id="PS50017">
    <property type="entry name" value="DEATH_DOMAIN"/>
    <property type="match status" value="1"/>
</dbReference>